<evidence type="ECO:0000256" key="2">
    <source>
        <dbReference type="ARBA" id="ARBA00023002"/>
    </source>
</evidence>
<reference evidence="4 5" key="1">
    <citation type="submission" date="2016-10" db="EMBL/GenBank/DDBJ databases">
        <authorList>
            <person name="de Groot N.N."/>
        </authorList>
    </citation>
    <scope>NUCLEOTIDE SEQUENCE [LARGE SCALE GENOMIC DNA]</scope>
    <source>
        <strain evidence="4 5">LMG 23650</strain>
    </source>
</reference>
<evidence type="ECO:0000259" key="3">
    <source>
        <dbReference type="SMART" id="SM00822"/>
    </source>
</evidence>
<dbReference type="PROSITE" id="PS00061">
    <property type="entry name" value="ADH_SHORT"/>
    <property type="match status" value="1"/>
</dbReference>
<dbReference type="InterPro" id="IPR002347">
    <property type="entry name" value="SDR_fam"/>
</dbReference>
<feature type="domain" description="Ketoreductase" evidence="3">
    <location>
        <begin position="6"/>
        <end position="188"/>
    </location>
</feature>
<dbReference type="Pfam" id="PF00106">
    <property type="entry name" value="adh_short"/>
    <property type="match status" value="1"/>
</dbReference>
<dbReference type="Gene3D" id="3.40.50.720">
    <property type="entry name" value="NAD(P)-binding Rossmann-like Domain"/>
    <property type="match status" value="1"/>
</dbReference>
<dbReference type="InterPro" id="IPR020904">
    <property type="entry name" value="Sc_DH/Rdtase_CS"/>
</dbReference>
<protein>
    <submittedName>
        <fullName evidence="4">Short-chain dehydrogenase</fullName>
    </submittedName>
</protein>
<sequence>MKLAGKNVWVIGASMGIGNAVAEALQKKGANLLLSSRSTGLLTALATRLNLPQDRVLPFDITDTGAVAQTVRKAIDIMGGIDAVVFTAGVSQRSMVAQTRIGVYRDLINLNFLSIADVTLALLPHMLARRSGHIVVLSSLAGKFGSGNRSGYCASKHALHGFFDSLRAEHRKDNIDVTLVCPGYIRTEITLRSLTGDGSPHNKVDEELLKGMPVDRCAEQIVKAIEQRRREIYPGGSETLGVYLNRFVPGFFAWLVSRLTT</sequence>
<dbReference type="GO" id="GO:0016491">
    <property type="term" value="F:oxidoreductase activity"/>
    <property type="evidence" value="ECO:0007669"/>
    <property type="project" value="UniProtKB-KW"/>
</dbReference>
<dbReference type="GO" id="GO:0016020">
    <property type="term" value="C:membrane"/>
    <property type="evidence" value="ECO:0007669"/>
    <property type="project" value="TreeGrafter"/>
</dbReference>
<evidence type="ECO:0000256" key="1">
    <source>
        <dbReference type="ARBA" id="ARBA00006484"/>
    </source>
</evidence>
<accession>A0A1I3VU64</accession>
<organism evidence="4 5">
    <name type="scientific">Paraburkholderia megapolitana</name>
    <dbReference type="NCBI Taxonomy" id="420953"/>
    <lineage>
        <taxon>Bacteria</taxon>
        <taxon>Pseudomonadati</taxon>
        <taxon>Pseudomonadota</taxon>
        <taxon>Betaproteobacteria</taxon>
        <taxon>Burkholderiales</taxon>
        <taxon>Burkholderiaceae</taxon>
        <taxon>Paraburkholderia</taxon>
    </lineage>
</organism>
<comment type="similarity">
    <text evidence="1">Belongs to the short-chain dehydrogenases/reductases (SDR) family.</text>
</comment>
<keyword evidence="2" id="KW-0560">Oxidoreductase</keyword>
<evidence type="ECO:0000313" key="4">
    <source>
        <dbReference type="EMBL" id="SFJ97816.1"/>
    </source>
</evidence>
<gene>
    <name evidence="4" type="ORF">SAMN05192543_114122</name>
</gene>
<dbReference type="InterPro" id="IPR036291">
    <property type="entry name" value="NAD(P)-bd_dom_sf"/>
</dbReference>
<dbReference type="AlphaFoldDB" id="A0A1I3VU64"/>
<dbReference type="RefSeq" id="WP_091020179.1">
    <property type="nucleotide sequence ID" value="NZ_CP041745.1"/>
</dbReference>
<dbReference type="InterPro" id="IPR057326">
    <property type="entry name" value="KR_dom"/>
</dbReference>
<keyword evidence="5" id="KW-1185">Reference proteome</keyword>
<dbReference type="Proteomes" id="UP000199548">
    <property type="component" value="Unassembled WGS sequence"/>
</dbReference>
<evidence type="ECO:0000313" key="5">
    <source>
        <dbReference type="Proteomes" id="UP000199548"/>
    </source>
</evidence>
<dbReference type="PRINTS" id="PR00081">
    <property type="entry name" value="GDHRDH"/>
</dbReference>
<dbReference type="NCBIfam" id="NF004825">
    <property type="entry name" value="PRK06181.1"/>
    <property type="match status" value="1"/>
</dbReference>
<dbReference type="STRING" id="420953.SAMN05192543_114122"/>
<dbReference type="PANTHER" id="PTHR44196:SF1">
    <property type="entry name" value="DEHYDROGENASE_REDUCTASE SDR FAMILY MEMBER 7B"/>
    <property type="match status" value="1"/>
</dbReference>
<dbReference type="OrthoDB" id="9789083at2"/>
<dbReference type="SUPFAM" id="SSF51735">
    <property type="entry name" value="NAD(P)-binding Rossmann-fold domains"/>
    <property type="match status" value="1"/>
</dbReference>
<name>A0A1I3VU64_9BURK</name>
<dbReference type="EMBL" id="FOQU01000014">
    <property type="protein sequence ID" value="SFJ97816.1"/>
    <property type="molecule type" value="Genomic_DNA"/>
</dbReference>
<dbReference type="PANTHER" id="PTHR44196">
    <property type="entry name" value="DEHYDROGENASE/REDUCTASE SDR FAMILY MEMBER 7B"/>
    <property type="match status" value="1"/>
</dbReference>
<proteinExistence type="inferred from homology"/>
<dbReference type="SMART" id="SM00822">
    <property type="entry name" value="PKS_KR"/>
    <property type="match status" value="1"/>
</dbReference>